<organism evidence="6 7">
    <name type="scientific">Actinacidiphila epipremni</name>
    <dbReference type="NCBI Taxonomy" id="2053013"/>
    <lineage>
        <taxon>Bacteria</taxon>
        <taxon>Bacillati</taxon>
        <taxon>Actinomycetota</taxon>
        <taxon>Actinomycetes</taxon>
        <taxon>Kitasatosporales</taxon>
        <taxon>Streptomycetaceae</taxon>
        <taxon>Actinacidiphila</taxon>
    </lineage>
</organism>
<evidence type="ECO:0000259" key="5">
    <source>
        <dbReference type="Pfam" id="PF08545"/>
    </source>
</evidence>
<dbReference type="InterPro" id="IPR016039">
    <property type="entry name" value="Thiolase-like"/>
</dbReference>
<dbReference type="RefSeq" id="WP_167984054.1">
    <property type="nucleotide sequence ID" value="NZ_JAATEJ010000013.1"/>
</dbReference>
<evidence type="ECO:0000256" key="1">
    <source>
        <dbReference type="ARBA" id="ARBA00022490"/>
    </source>
</evidence>
<dbReference type="InterPro" id="IPR013747">
    <property type="entry name" value="ACP_syn_III_C"/>
</dbReference>
<dbReference type="Proteomes" id="UP000734511">
    <property type="component" value="Unassembled WGS sequence"/>
</dbReference>
<sequence>MSQRDVHILSAASALPGPPVDNAALGRRFGMDALWEQWVDAFIGTRSRHLALDLATGTVTGSLADLAEEAGRRALKAAGLAAQDVDAVVLGTATPDRLMPATVNIVADRLGIDQVRTFQLQSGCSGAVQALDLARQLVLAGTARRVLVLGGDVIARFYDVTKDLRKAAPAELVSFVLFGDAAGAAVLSADPAPGAATVRSLFTRLVGLGREPGAVLEWYGPLDRGSDRPAATEDYKAIEEHVPRMSQEVLHELLDDAGWRPEDVALLLPPQLSGRMTALISKRLGLPQARDVSVVDEAGNCGNAIVFLQLERALAELGPGRRALGISIESSKWIKSGFALEGSAP</sequence>
<dbReference type="PANTHER" id="PTHR34069:SF2">
    <property type="entry name" value="BETA-KETOACYL-[ACYL-CARRIER-PROTEIN] SYNTHASE III"/>
    <property type="match status" value="1"/>
</dbReference>
<dbReference type="Gene3D" id="3.40.47.10">
    <property type="match status" value="2"/>
</dbReference>
<comment type="caution">
    <text evidence="6">The sequence shown here is derived from an EMBL/GenBank/DDBJ whole genome shotgun (WGS) entry which is preliminary data.</text>
</comment>
<evidence type="ECO:0000313" key="6">
    <source>
        <dbReference type="EMBL" id="NJP45187.1"/>
    </source>
</evidence>
<keyword evidence="3" id="KW-0012">Acyltransferase</keyword>
<evidence type="ECO:0000259" key="4">
    <source>
        <dbReference type="Pfam" id="PF08541"/>
    </source>
</evidence>
<dbReference type="Pfam" id="PF08541">
    <property type="entry name" value="ACP_syn_III_C"/>
    <property type="match status" value="1"/>
</dbReference>
<evidence type="ECO:0000313" key="7">
    <source>
        <dbReference type="Proteomes" id="UP000734511"/>
    </source>
</evidence>
<accession>A0ABX0ZQV6</accession>
<feature type="domain" description="Beta-ketoacyl-[acyl-carrier-protein] synthase III C-terminal" evidence="4">
    <location>
        <begin position="254"/>
        <end position="326"/>
    </location>
</feature>
<evidence type="ECO:0000256" key="2">
    <source>
        <dbReference type="ARBA" id="ARBA00022679"/>
    </source>
</evidence>
<evidence type="ECO:0000256" key="3">
    <source>
        <dbReference type="ARBA" id="ARBA00023315"/>
    </source>
</evidence>
<dbReference type="Pfam" id="PF08545">
    <property type="entry name" value="ACP_syn_III"/>
    <property type="match status" value="1"/>
</dbReference>
<dbReference type="SUPFAM" id="SSF53901">
    <property type="entry name" value="Thiolase-like"/>
    <property type="match status" value="2"/>
</dbReference>
<dbReference type="PANTHER" id="PTHR34069">
    <property type="entry name" value="3-OXOACYL-[ACYL-CARRIER-PROTEIN] SYNTHASE 3"/>
    <property type="match status" value="1"/>
</dbReference>
<feature type="domain" description="Beta-ketoacyl-[acyl-carrier-protein] synthase III N-terminal" evidence="5">
    <location>
        <begin position="118"/>
        <end position="195"/>
    </location>
</feature>
<name>A0ABX0ZQV6_9ACTN</name>
<proteinExistence type="predicted"/>
<keyword evidence="1" id="KW-0963">Cytoplasm</keyword>
<reference evidence="6 7" key="1">
    <citation type="submission" date="2020-03" db="EMBL/GenBank/DDBJ databases">
        <title>WGS of actinomycetes isolated from Thailand.</title>
        <authorList>
            <person name="Thawai C."/>
        </authorList>
    </citation>
    <scope>NUCLEOTIDE SEQUENCE [LARGE SCALE GENOMIC DNA]</scope>
    <source>
        <strain evidence="6 7">PRB2-1</strain>
    </source>
</reference>
<keyword evidence="2" id="KW-0808">Transferase</keyword>
<protein>
    <submittedName>
        <fullName evidence="6">3-oxoacyl-ACP synthase III family protein</fullName>
    </submittedName>
</protein>
<dbReference type="EMBL" id="JAATEJ010000013">
    <property type="protein sequence ID" value="NJP45187.1"/>
    <property type="molecule type" value="Genomic_DNA"/>
</dbReference>
<dbReference type="InterPro" id="IPR013751">
    <property type="entry name" value="ACP_syn_III_N"/>
</dbReference>
<keyword evidence="7" id="KW-1185">Reference proteome</keyword>
<gene>
    <name evidence="6" type="ORF">HCN08_17540</name>
</gene>